<accession>A0A5B7I2U2</accession>
<dbReference type="Proteomes" id="UP000324222">
    <property type="component" value="Unassembled WGS sequence"/>
</dbReference>
<proteinExistence type="predicted"/>
<protein>
    <submittedName>
        <fullName evidence="2">Uncharacterized protein</fullName>
    </submittedName>
</protein>
<gene>
    <name evidence="2" type="ORF">E2C01_074222</name>
</gene>
<comment type="caution">
    <text evidence="2">The sequence shown here is derived from an EMBL/GenBank/DDBJ whole genome shotgun (WGS) entry which is preliminary data.</text>
</comment>
<evidence type="ECO:0000256" key="1">
    <source>
        <dbReference type="SAM" id="MobiDB-lite"/>
    </source>
</evidence>
<keyword evidence="3" id="KW-1185">Reference proteome</keyword>
<name>A0A5B7I2U2_PORTR</name>
<dbReference type="AlphaFoldDB" id="A0A5B7I2U2"/>
<evidence type="ECO:0000313" key="3">
    <source>
        <dbReference type="Proteomes" id="UP000324222"/>
    </source>
</evidence>
<feature type="region of interest" description="Disordered" evidence="1">
    <location>
        <begin position="79"/>
        <end position="102"/>
    </location>
</feature>
<organism evidence="2 3">
    <name type="scientific">Portunus trituberculatus</name>
    <name type="common">Swimming crab</name>
    <name type="synonym">Neptunus trituberculatus</name>
    <dbReference type="NCBI Taxonomy" id="210409"/>
    <lineage>
        <taxon>Eukaryota</taxon>
        <taxon>Metazoa</taxon>
        <taxon>Ecdysozoa</taxon>
        <taxon>Arthropoda</taxon>
        <taxon>Crustacea</taxon>
        <taxon>Multicrustacea</taxon>
        <taxon>Malacostraca</taxon>
        <taxon>Eumalacostraca</taxon>
        <taxon>Eucarida</taxon>
        <taxon>Decapoda</taxon>
        <taxon>Pleocyemata</taxon>
        <taxon>Brachyura</taxon>
        <taxon>Eubrachyura</taxon>
        <taxon>Portunoidea</taxon>
        <taxon>Portunidae</taxon>
        <taxon>Portuninae</taxon>
        <taxon>Portunus</taxon>
    </lineage>
</organism>
<dbReference type="EMBL" id="VSRR010051798">
    <property type="protein sequence ID" value="MPC79681.1"/>
    <property type="molecule type" value="Genomic_DNA"/>
</dbReference>
<evidence type="ECO:0000313" key="2">
    <source>
        <dbReference type="EMBL" id="MPC79681.1"/>
    </source>
</evidence>
<sequence length="102" mass="10961">MPGATQTPSQDFLPLLPSGTTQYTSPVSFPFLLVRPSTRPQQSSGTTQYTIPGGSPLSFLPSQATGWTCLTDAAAHTLPASRSSHHSHCRQEPRGVLWDLPD</sequence>
<reference evidence="2 3" key="1">
    <citation type="submission" date="2019-05" db="EMBL/GenBank/DDBJ databases">
        <title>Another draft genome of Portunus trituberculatus and its Hox gene families provides insights of decapod evolution.</title>
        <authorList>
            <person name="Jeong J.-H."/>
            <person name="Song I."/>
            <person name="Kim S."/>
            <person name="Choi T."/>
            <person name="Kim D."/>
            <person name="Ryu S."/>
            <person name="Kim W."/>
        </authorList>
    </citation>
    <scope>NUCLEOTIDE SEQUENCE [LARGE SCALE GENOMIC DNA]</scope>
    <source>
        <tissue evidence="2">Muscle</tissue>
    </source>
</reference>